<dbReference type="CDD" id="cd22999">
    <property type="entry name" value="SAP_SLX4"/>
    <property type="match status" value="1"/>
</dbReference>
<proteinExistence type="predicted"/>
<evidence type="ECO:0000313" key="2">
    <source>
        <dbReference type="WBParaSite" id="PTRK_0000108200.1"/>
    </source>
</evidence>
<sequence>MAANIDDSICAIFKGDPLIDSGEDLNICPICSRDISKYQTMRKRCHVEACESSSQRHSVKTLNNITVRTPKKLKQTTLDNVVIAPSNSQSKIKKELGNFITKRSSTLPTNEIKTFGLLKNKSKCICKYTDEYTKARVAVLFTDKTETSESLKQRVEFDFRKEPFFSYSRWHHLELLARDIEKLPRRFEGDVKVIAKDGILKWHSQILQQRTTLDVKNDIDLSQFDKSTLRAYEKYIYGGEIVYSRAKLADLLILARKYGPTALKIYLEEDIVWDEDPYNERYETIRYNDALELEKVKNDNVEMVETVERKSHDSIESTFDFNMIKPQNDYVKMVESSKEISRDSFEETIDFNAFIENKNLNKNITFQTSHTRVEECCQFIVSDKKDGCDETLQMDDNEQDMINETINISDDKELNDVLNISENLENMVTNSQGNISCRNTSIMNDNLSYLDYGYDNFGVVEFEIDDVDDGEDKNSQEPVNKTVNVEEKVAPENKGISKNEDVLYKSDFDNQTFYSDESFCGGIIEGGFSGDESRSVTPFDDIKQPPIDIKKSDNLVIKDKSMTTEKIKNNFQDLFKTPKTLGNDRFERLSLNNYKNLDVMKTKRQIIEEQLTKSSKLVKYTNVTPLPEYEKMTDVELHRELAKYGIGKCGKKKAIIMLKKIYDQLHPTILVEDTVIESPKGRKRKMSNHIQTNINEQFLSTSNDKYENSASFDSSLSSQEGVNILEESCFQFHNSQEMNESAEEVLSTLDGKKPIEISEWRRLFVEFIRLPENKVIYNRILSYSIFELSEIYNLVKSSAHSIRRISKPNLVTILDELHISFAIPKDGWEAKARKRKK</sequence>
<dbReference type="GO" id="GO:0033557">
    <property type="term" value="C:Slx1-Slx4 complex"/>
    <property type="evidence" value="ECO:0007669"/>
    <property type="project" value="TreeGrafter"/>
</dbReference>
<dbReference type="STRING" id="131310.A0A0N4Z2I7"/>
<accession>A0A0N4Z2I7</accession>
<organism evidence="1 2">
    <name type="scientific">Parastrongyloides trichosuri</name>
    <name type="common">Possum-specific nematode worm</name>
    <dbReference type="NCBI Taxonomy" id="131310"/>
    <lineage>
        <taxon>Eukaryota</taxon>
        <taxon>Metazoa</taxon>
        <taxon>Ecdysozoa</taxon>
        <taxon>Nematoda</taxon>
        <taxon>Chromadorea</taxon>
        <taxon>Rhabditida</taxon>
        <taxon>Tylenchina</taxon>
        <taxon>Panagrolaimomorpha</taxon>
        <taxon>Strongyloidoidea</taxon>
        <taxon>Strongyloididae</taxon>
        <taxon>Parastrongyloides</taxon>
    </lineage>
</organism>
<evidence type="ECO:0000313" key="1">
    <source>
        <dbReference type="Proteomes" id="UP000038045"/>
    </source>
</evidence>
<dbReference type="Proteomes" id="UP000038045">
    <property type="component" value="Unplaced"/>
</dbReference>
<keyword evidence="1" id="KW-1185">Reference proteome</keyword>
<protein>
    <submittedName>
        <fullName evidence="2">BTB domain-containing protein</fullName>
    </submittedName>
</protein>
<reference evidence="2" key="1">
    <citation type="submission" date="2017-02" db="UniProtKB">
        <authorList>
            <consortium name="WormBaseParasite"/>
        </authorList>
    </citation>
    <scope>IDENTIFICATION</scope>
</reference>
<dbReference type="PANTHER" id="PTHR21541">
    <property type="entry name" value="BTB POZ DOMAIN CONTAINING 12"/>
    <property type="match status" value="1"/>
</dbReference>
<dbReference type="PANTHER" id="PTHR21541:SF3">
    <property type="entry name" value="STRUCTURE-SPECIFIC ENDONUCLEASE SUBUNIT SLX4"/>
    <property type="match status" value="1"/>
</dbReference>
<dbReference type="AlphaFoldDB" id="A0A0N4Z2I7"/>
<dbReference type="CDD" id="cd18186">
    <property type="entry name" value="BTB_POZ_ZBTB_KLHL-like"/>
    <property type="match status" value="1"/>
</dbReference>
<dbReference type="WBParaSite" id="PTRK_0000108200.1">
    <property type="protein sequence ID" value="PTRK_0000108200.1"/>
    <property type="gene ID" value="PTRK_0000108200"/>
</dbReference>
<dbReference type="GO" id="GO:0000712">
    <property type="term" value="P:resolution of meiotic recombination intermediates"/>
    <property type="evidence" value="ECO:0007669"/>
    <property type="project" value="TreeGrafter"/>
</dbReference>
<name>A0A0N4Z2I7_PARTI</name>